<dbReference type="PANTHER" id="PTHR38709">
    <property type="entry name" value="SI:CH73-193C12.2-RELATED"/>
    <property type="match status" value="1"/>
</dbReference>
<evidence type="ECO:0008006" key="5">
    <source>
        <dbReference type="Google" id="ProtNLM"/>
    </source>
</evidence>
<feature type="region of interest" description="Disordered" evidence="2">
    <location>
        <begin position="87"/>
        <end position="108"/>
    </location>
</feature>
<evidence type="ECO:0000313" key="3">
    <source>
        <dbReference type="Ensembl" id="ENSOSIP00000035251.1"/>
    </source>
</evidence>
<keyword evidence="1" id="KW-0175">Coiled coil</keyword>
<protein>
    <recommendedName>
        <fullName evidence="5">MADF domain-containing protein</fullName>
    </recommendedName>
</protein>
<name>A0A8C8DWE0_9TELE</name>
<organism evidence="3 4">
    <name type="scientific">Oryzias sinensis</name>
    <name type="common">Chinese medaka</name>
    <dbReference type="NCBI Taxonomy" id="183150"/>
    <lineage>
        <taxon>Eukaryota</taxon>
        <taxon>Metazoa</taxon>
        <taxon>Chordata</taxon>
        <taxon>Craniata</taxon>
        <taxon>Vertebrata</taxon>
        <taxon>Euteleostomi</taxon>
        <taxon>Actinopterygii</taxon>
        <taxon>Neopterygii</taxon>
        <taxon>Teleostei</taxon>
        <taxon>Neoteleostei</taxon>
        <taxon>Acanthomorphata</taxon>
        <taxon>Ovalentaria</taxon>
        <taxon>Atherinomorphae</taxon>
        <taxon>Beloniformes</taxon>
        <taxon>Adrianichthyidae</taxon>
        <taxon>Oryziinae</taxon>
        <taxon>Oryzias</taxon>
    </lineage>
</organism>
<dbReference type="GeneTree" id="ENSGT00640000091774"/>
<evidence type="ECO:0000256" key="1">
    <source>
        <dbReference type="SAM" id="Coils"/>
    </source>
</evidence>
<reference evidence="3" key="2">
    <citation type="submission" date="2025-09" db="UniProtKB">
        <authorList>
            <consortium name="Ensembl"/>
        </authorList>
    </citation>
    <scope>IDENTIFICATION</scope>
</reference>
<proteinExistence type="predicted"/>
<reference evidence="3" key="1">
    <citation type="submission" date="2025-08" db="UniProtKB">
        <authorList>
            <consortium name="Ensembl"/>
        </authorList>
    </citation>
    <scope>IDENTIFICATION</scope>
</reference>
<dbReference type="Ensembl" id="ENSOSIT00000037167.1">
    <property type="protein sequence ID" value="ENSOSIP00000035251.1"/>
    <property type="gene ID" value="ENSOSIG00000017620.1"/>
</dbReference>
<evidence type="ECO:0000313" key="4">
    <source>
        <dbReference type="Proteomes" id="UP000694383"/>
    </source>
</evidence>
<dbReference type="PANTHER" id="PTHR38709:SF1">
    <property type="entry name" value="DREBRIN"/>
    <property type="match status" value="1"/>
</dbReference>
<evidence type="ECO:0000256" key="2">
    <source>
        <dbReference type="SAM" id="MobiDB-lite"/>
    </source>
</evidence>
<feature type="coiled-coil region" evidence="1">
    <location>
        <begin position="174"/>
        <end position="215"/>
    </location>
</feature>
<accession>A0A8C8DWE0</accession>
<sequence>MAAFFYFEVEGSSSVSSLALFCQKKLSKIHQLAKKWDNLKRRYKELKFPSRGVDTNPSSWPWFYRMNDAMEGRFSCAAPILTPIVEDEDDDCEPLSPTPKKRARRSRGGMAEFLTESEMDLLVDNEDKNGSTALGDFHRLTEFSYKREKIDNLINSDFFHKTEHRSADPCDRPLGGLDREWEMVERERAALEREREMVERERATVERERAAVQAERLWLDRERAAVERDRAMVEQERLALGRERDVLDQRALMLNSVGHSGHLSSLM</sequence>
<keyword evidence="4" id="KW-1185">Reference proteome</keyword>
<dbReference type="Proteomes" id="UP000694383">
    <property type="component" value="Unplaced"/>
</dbReference>
<dbReference type="AlphaFoldDB" id="A0A8C8DWE0"/>
<dbReference type="GO" id="GO:0005856">
    <property type="term" value="C:cytoskeleton"/>
    <property type="evidence" value="ECO:0007669"/>
    <property type="project" value="TreeGrafter"/>
</dbReference>